<comment type="caution">
    <text evidence="1">The sequence shown here is derived from an EMBL/GenBank/DDBJ whole genome shotgun (WGS) entry which is preliminary data.</text>
</comment>
<protein>
    <submittedName>
        <fullName evidence="1">Phage morphogenesis protein</fullName>
    </submittedName>
</protein>
<reference evidence="1 2" key="1">
    <citation type="submission" date="2018-06" db="EMBL/GenBank/DDBJ databases">
        <title>Draft Whole-Genome Sequence of the purple photosynthetic bacterium Rhodospeudomonas palustris XCP.</title>
        <authorList>
            <person name="Rayyan A."/>
            <person name="Meyer T.E."/>
            <person name="Kyndt J.A."/>
        </authorList>
    </citation>
    <scope>NUCLEOTIDE SEQUENCE [LARGE SCALE GENOMIC DNA]</scope>
    <source>
        <strain evidence="1 2">XCP</strain>
    </source>
</reference>
<dbReference type="AlphaFoldDB" id="A0A323UI51"/>
<organism evidence="1 2">
    <name type="scientific">Rhodopseudomonas palustris</name>
    <dbReference type="NCBI Taxonomy" id="1076"/>
    <lineage>
        <taxon>Bacteria</taxon>
        <taxon>Pseudomonadati</taxon>
        <taxon>Pseudomonadota</taxon>
        <taxon>Alphaproteobacteria</taxon>
        <taxon>Hyphomicrobiales</taxon>
        <taxon>Nitrobacteraceae</taxon>
        <taxon>Rhodopseudomonas</taxon>
    </lineage>
</organism>
<dbReference type="Pfam" id="PF05069">
    <property type="entry name" value="Phage_tail_S"/>
    <property type="match status" value="1"/>
</dbReference>
<gene>
    <name evidence="1" type="ORF">DNX69_10855</name>
</gene>
<dbReference type="RefSeq" id="WP_110786075.1">
    <property type="nucleotide sequence ID" value="NZ_QKQS01000013.1"/>
</dbReference>
<dbReference type="EMBL" id="QKQS01000013">
    <property type="protein sequence ID" value="PZA12465.1"/>
    <property type="molecule type" value="Genomic_DNA"/>
</dbReference>
<dbReference type="Proteomes" id="UP000248134">
    <property type="component" value="Unassembled WGS sequence"/>
</dbReference>
<evidence type="ECO:0000313" key="1">
    <source>
        <dbReference type="EMBL" id="PZA12465.1"/>
    </source>
</evidence>
<evidence type="ECO:0000313" key="2">
    <source>
        <dbReference type="Proteomes" id="UP000248134"/>
    </source>
</evidence>
<dbReference type="InterPro" id="IPR006522">
    <property type="entry name" value="Phage_virion_morphogenesis"/>
</dbReference>
<accession>A0A323UI51</accession>
<proteinExistence type="predicted"/>
<dbReference type="OrthoDB" id="2081253at2"/>
<name>A0A323UI51_RHOPL</name>
<sequence length="164" mass="17431">MDSGVRIEVDITDLTKALSALSGLDQLDTEQLMSDIGARLEFSMQERITTTKTAPDGTPWPANIEGTSILMRTGDHMLGSVAWTASATETEAGLSWEYAHVHQDGMTISAKNAKLLSFVVGGRRVSKKSVTIPARPVVGISAEDATKIDQLATRFVAGKLGGGQ</sequence>